<feature type="chain" id="PRO_5041992643" evidence="2">
    <location>
        <begin position="21"/>
        <end position="153"/>
    </location>
</feature>
<feature type="region of interest" description="Disordered" evidence="1">
    <location>
        <begin position="31"/>
        <end position="62"/>
    </location>
</feature>
<keyword evidence="2" id="KW-0732">Signal</keyword>
<organism evidence="3 4">
    <name type="scientific">Apodospora peruviana</name>
    <dbReference type="NCBI Taxonomy" id="516989"/>
    <lineage>
        <taxon>Eukaryota</taxon>
        <taxon>Fungi</taxon>
        <taxon>Dikarya</taxon>
        <taxon>Ascomycota</taxon>
        <taxon>Pezizomycotina</taxon>
        <taxon>Sordariomycetes</taxon>
        <taxon>Sordariomycetidae</taxon>
        <taxon>Sordariales</taxon>
        <taxon>Lasiosphaeriaceae</taxon>
        <taxon>Apodospora</taxon>
    </lineage>
</organism>
<protein>
    <submittedName>
        <fullName evidence="3">Uncharacterized protein</fullName>
    </submittedName>
</protein>
<sequence>MVRFSTRSLLAIAATNVVIAQEATLPTNPLTTLTETEGIPPPPPPPPPTPTPSSGGGINTNPTPTVVSGCPAILSTTDICSSCVTPECVILATATASCGCPDPLVTVYRSHPCDLGCAGLGGCKTVWTVESAADRDACGGGSTTVITPTSGGT</sequence>
<dbReference type="Proteomes" id="UP001283341">
    <property type="component" value="Unassembled WGS sequence"/>
</dbReference>
<gene>
    <name evidence="3" type="ORF">B0H66DRAFT_602736</name>
</gene>
<evidence type="ECO:0000313" key="4">
    <source>
        <dbReference type="Proteomes" id="UP001283341"/>
    </source>
</evidence>
<dbReference type="EMBL" id="JAUEDM010000004">
    <property type="protein sequence ID" value="KAK3318134.1"/>
    <property type="molecule type" value="Genomic_DNA"/>
</dbReference>
<name>A0AAE0I4J1_9PEZI</name>
<keyword evidence="4" id="KW-1185">Reference proteome</keyword>
<feature type="signal peptide" evidence="2">
    <location>
        <begin position="1"/>
        <end position="20"/>
    </location>
</feature>
<evidence type="ECO:0000256" key="1">
    <source>
        <dbReference type="SAM" id="MobiDB-lite"/>
    </source>
</evidence>
<evidence type="ECO:0000313" key="3">
    <source>
        <dbReference type="EMBL" id="KAK3318134.1"/>
    </source>
</evidence>
<reference evidence="3" key="2">
    <citation type="submission" date="2023-06" db="EMBL/GenBank/DDBJ databases">
        <authorList>
            <consortium name="Lawrence Berkeley National Laboratory"/>
            <person name="Haridas S."/>
            <person name="Hensen N."/>
            <person name="Bonometti L."/>
            <person name="Westerberg I."/>
            <person name="Brannstrom I.O."/>
            <person name="Guillou S."/>
            <person name="Cros-Aarteil S."/>
            <person name="Calhoun S."/>
            <person name="Kuo A."/>
            <person name="Mondo S."/>
            <person name="Pangilinan J."/>
            <person name="Riley R."/>
            <person name="Labutti K."/>
            <person name="Andreopoulos B."/>
            <person name="Lipzen A."/>
            <person name="Chen C."/>
            <person name="Yanf M."/>
            <person name="Daum C."/>
            <person name="Ng V."/>
            <person name="Clum A."/>
            <person name="Steindorff A."/>
            <person name="Ohm R."/>
            <person name="Martin F."/>
            <person name="Silar P."/>
            <person name="Natvig D."/>
            <person name="Lalanne C."/>
            <person name="Gautier V."/>
            <person name="Ament-Velasquez S.L."/>
            <person name="Kruys A."/>
            <person name="Hutchinson M.I."/>
            <person name="Powell A.J."/>
            <person name="Barry K."/>
            <person name="Miller A.N."/>
            <person name="Grigoriev I.V."/>
            <person name="Debuchy R."/>
            <person name="Gladieux P."/>
            <person name="Thoren M.H."/>
            <person name="Johannesson H."/>
        </authorList>
    </citation>
    <scope>NUCLEOTIDE SEQUENCE</scope>
    <source>
        <strain evidence="3">CBS 118394</strain>
    </source>
</reference>
<evidence type="ECO:0000256" key="2">
    <source>
        <dbReference type="SAM" id="SignalP"/>
    </source>
</evidence>
<dbReference type="AlphaFoldDB" id="A0AAE0I4J1"/>
<comment type="caution">
    <text evidence="3">The sequence shown here is derived from an EMBL/GenBank/DDBJ whole genome shotgun (WGS) entry which is preliminary data.</text>
</comment>
<proteinExistence type="predicted"/>
<reference evidence="3" key="1">
    <citation type="journal article" date="2023" name="Mol. Phylogenet. Evol.">
        <title>Genome-scale phylogeny and comparative genomics of the fungal order Sordariales.</title>
        <authorList>
            <person name="Hensen N."/>
            <person name="Bonometti L."/>
            <person name="Westerberg I."/>
            <person name="Brannstrom I.O."/>
            <person name="Guillou S."/>
            <person name="Cros-Aarteil S."/>
            <person name="Calhoun S."/>
            <person name="Haridas S."/>
            <person name="Kuo A."/>
            <person name="Mondo S."/>
            <person name="Pangilinan J."/>
            <person name="Riley R."/>
            <person name="LaButti K."/>
            <person name="Andreopoulos B."/>
            <person name="Lipzen A."/>
            <person name="Chen C."/>
            <person name="Yan M."/>
            <person name="Daum C."/>
            <person name="Ng V."/>
            <person name="Clum A."/>
            <person name="Steindorff A."/>
            <person name="Ohm R.A."/>
            <person name="Martin F."/>
            <person name="Silar P."/>
            <person name="Natvig D.O."/>
            <person name="Lalanne C."/>
            <person name="Gautier V."/>
            <person name="Ament-Velasquez S.L."/>
            <person name="Kruys A."/>
            <person name="Hutchinson M.I."/>
            <person name="Powell A.J."/>
            <person name="Barry K."/>
            <person name="Miller A.N."/>
            <person name="Grigoriev I.V."/>
            <person name="Debuchy R."/>
            <person name="Gladieux P."/>
            <person name="Hiltunen Thoren M."/>
            <person name="Johannesson H."/>
        </authorList>
    </citation>
    <scope>NUCLEOTIDE SEQUENCE</scope>
    <source>
        <strain evidence="3">CBS 118394</strain>
    </source>
</reference>
<accession>A0AAE0I4J1</accession>
<feature type="compositionally biased region" description="Pro residues" evidence="1">
    <location>
        <begin position="39"/>
        <end position="51"/>
    </location>
</feature>